<dbReference type="Proteomes" id="UP000006512">
    <property type="component" value="Unassembled WGS sequence"/>
</dbReference>
<sequence length="441" mass="49230">MIEVNSVEDFVSAIKQCDASIRHILRRTKAVHNDTVGSDYNAIVGDLLNHAETTRGVLTNIRQNVRLMPHRADALIGKLDNAVYMYKGLRELSAFRSHVELYEVNVPADISEHIDKIGVSMGRVSMGQLLNLSDLLIAGMKDYVLKLIKPPEVDGMFAEGQDELGRPAITFTPSQILSPVRFVFIDGKIEVIPPNNKDPKITEEVEGIRNYILSESNMVLKAMAGGNLDPRYIDFVKNIRDQVSRENIDVFFLGTQLCQAQSYIDTVEDNKPYSSFVFYVSFVSNAMRYCTTFNDWKSFIASEYTEIDFGDVLKIKNILIDFLRQASGTGFPTSMKVLEEVGQVCAWDVYPDTSIKYSKSVRAIWYVYITTCYNLIAAAYGEIFKGTFGRQDLIEANINKKGLSAIAARAVSDAESSQEVFAKVKSAAWISGATPVIAKLL</sequence>
<dbReference type="EMBL" id="GL883077">
    <property type="protein sequence ID" value="EGF93190.1"/>
    <property type="molecule type" value="Genomic_DNA"/>
</dbReference>
<proteinExistence type="predicted"/>
<dbReference type="AlphaFoldDB" id="F4QJT3"/>
<reference evidence="2" key="1">
    <citation type="submission" date="2011-03" db="EMBL/GenBank/DDBJ databases">
        <title>Draft genome sequence of Brevundimonas diminuta.</title>
        <authorList>
            <person name="Brown P.J.B."/>
            <person name="Buechlein A."/>
            <person name="Hemmerich C."/>
            <person name="Brun Y.V."/>
        </authorList>
    </citation>
    <scope>NUCLEOTIDE SEQUENCE [LARGE SCALE GENOMIC DNA]</scope>
    <source>
        <strain evidence="2">C19</strain>
    </source>
</reference>
<protein>
    <submittedName>
        <fullName evidence="1">Uncharacterized protein</fullName>
    </submittedName>
</protein>
<dbReference type="RefSeq" id="WP_006272382.1">
    <property type="nucleotide sequence ID" value="NZ_GL883077.1"/>
</dbReference>
<dbReference type="HOGENOM" id="CLU_620613_0_0_5"/>
<gene>
    <name evidence="1" type="ORF">ABI_16300</name>
</gene>
<evidence type="ECO:0000313" key="1">
    <source>
        <dbReference type="EMBL" id="EGF93190.1"/>
    </source>
</evidence>
<name>F4QJT3_9CAUL</name>
<keyword evidence="2" id="KW-1185">Reference proteome</keyword>
<organism evidence="1 2">
    <name type="scientific">Asticcacaulis biprosthecium C19</name>
    <dbReference type="NCBI Taxonomy" id="715226"/>
    <lineage>
        <taxon>Bacteria</taxon>
        <taxon>Pseudomonadati</taxon>
        <taxon>Pseudomonadota</taxon>
        <taxon>Alphaproteobacteria</taxon>
        <taxon>Caulobacterales</taxon>
        <taxon>Caulobacteraceae</taxon>
        <taxon>Asticcacaulis</taxon>
    </lineage>
</organism>
<accession>F4QJT3</accession>
<evidence type="ECO:0000313" key="2">
    <source>
        <dbReference type="Proteomes" id="UP000006512"/>
    </source>
</evidence>